<dbReference type="InterPro" id="IPR035965">
    <property type="entry name" value="PAS-like_dom_sf"/>
</dbReference>
<keyword evidence="5" id="KW-0597">Phosphoprotein</keyword>
<dbReference type="GO" id="GO:0030295">
    <property type="term" value="F:protein kinase activator activity"/>
    <property type="evidence" value="ECO:0007669"/>
    <property type="project" value="TreeGrafter"/>
</dbReference>
<dbReference type="GO" id="GO:0007234">
    <property type="term" value="P:osmosensory signaling via phosphorelay pathway"/>
    <property type="evidence" value="ECO:0007669"/>
    <property type="project" value="TreeGrafter"/>
</dbReference>
<dbReference type="GO" id="GO:0000156">
    <property type="term" value="F:phosphorelay response regulator activity"/>
    <property type="evidence" value="ECO:0007669"/>
    <property type="project" value="TreeGrafter"/>
</dbReference>
<sequence length="581" mass="61113">MTKSDHARLRFATRAMLLQLGTVALVVALCTGVYLALAMQQLRDASETSALNIARTLAEDPTVRELVTEFSADPGTPRAADLRDGELQSTAVSLAPRTGALFVVITDDHGIRLAHPDPNRLGQEVSTPYERVLQGYEVVDWEVGTLGESARAKVPIFALQPGEPATTNGPPVGEVSVGFERGSVFTNLPTLVGSIALVAIGSFGLATLAMLLIRRRLERVTLGLQPEELAALVQNQTAVLDGVGDGVIGIDPSGTVRVCNAAAERILNLSAPVGQPISALGTAAPLLAAESQRGTSTGDPHGVMHNGKVLFVEHRAVERNGRPLGRVVILRDRTDVVALSERLETVRAMTGALRVQRHEFANRIHVATGLIDADRVPEAREFLGELLERGSVEYPVPGLETIADPFLQAFLRAKAMEAGERGVRVRIADDSHLLGTICSPEDTAAVLGNLVDNAIHAAVRAPAPRWVEVTVLDDAAELVLTVSDSGAGVPDGLDVFDRADDARTSAERMPVNVATDEPVHGHGVGLPLSREIARATGGELWLVDAGGGAGLGAVFAARIAGAVTPPQRAGSSAARSPEEQA</sequence>
<dbReference type="InterPro" id="IPR029151">
    <property type="entry name" value="Sensor-like_sf"/>
</dbReference>
<keyword evidence="12" id="KW-0902">Two-component regulatory system</keyword>
<keyword evidence="7 15" id="KW-0812">Transmembrane</keyword>
<dbReference type="InterPro" id="IPR003594">
    <property type="entry name" value="HATPase_dom"/>
</dbReference>
<evidence type="ECO:0000256" key="1">
    <source>
        <dbReference type="ARBA" id="ARBA00000085"/>
    </source>
</evidence>
<dbReference type="InterPro" id="IPR036890">
    <property type="entry name" value="HATPase_C_sf"/>
</dbReference>
<dbReference type="Gene3D" id="3.30.450.20">
    <property type="entry name" value="PAS domain"/>
    <property type="match status" value="2"/>
</dbReference>
<dbReference type="InterPro" id="IPR033463">
    <property type="entry name" value="sCache_3"/>
</dbReference>
<dbReference type="Pfam" id="PF02518">
    <property type="entry name" value="HATPase_c"/>
    <property type="match status" value="1"/>
</dbReference>
<keyword evidence="11 15" id="KW-1133">Transmembrane helix</keyword>
<dbReference type="Gene3D" id="3.30.565.10">
    <property type="entry name" value="Histidine kinase-like ATPase, C-terminal domain"/>
    <property type="match status" value="1"/>
</dbReference>
<dbReference type="PANTHER" id="PTHR42878:SF14">
    <property type="entry name" value="OSMOLARITY TWO-COMPONENT SYSTEM PROTEIN SSK1"/>
    <property type="match status" value="1"/>
</dbReference>
<dbReference type="PANTHER" id="PTHR42878">
    <property type="entry name" value="TWO-COMPONENT HISTIDINE KINASE"/>
    <property type="match status" value="1"/>
</dbReference>
<dbReference type="SUPFAM" id="SSF55874">
    <property type="entry name" value="ATPase domain of HSP90 chaperone/DNA topoisomerase II/histidine kinase"/>
    <property type="match status" value="1"/>
</dbReference>
<comment type="subcellular location">
    <subcellularLocation>
        <location evidence="2">Cell membrane</location>
        <topology evidence="2">Multi-pass membrane protein</topology>
    </subcellularLocation>
</comment>
<evidence type="ECO:0000256" key="14">
    <source>
        <dbReference type="ARBA" id="ARBA00039401"/>
    </source>
</evidence>
<dbReference type="RefSeq" id="WP_243848786.1">
    <property type="nucleotide sequence ID" value="NZ_JAAMOX010000002.1"/>
</dbReference>
<dbReference type="PROSITE" id="PS50109">
    <property type="entry name" value="HIS_KIN"/>
    <property type="match status" value="1"/>
</dbReference>
<dbReference type="InterPro" id="IPR005467">
    <property type="entry name" value="His_kinase_dom"/>
</dbReference>
<reference evidence="17 18" key="1">
    <citation type="submission" date="2020-02" db="EMBL/GenBank/DDBJ databases">
        <title>Sequencing the genomes of 1000 actinobacteria strains.</title>
        <authorList>
            <person name="Klenk H.-P."/>
        </authorList>
    </citation>
    <scope>NUCLEOTIDE SEQUENCE [LARGE SCALE GENOMIC DNA]</scope>
    <source>
        <strain evidence="17 18">DSM 27960</strain>
    </source>
</reference>
<feature type="domain" description="Histidine kinase" evidence="16">
    <location>
        <begin position="446"/>
        <end position="563"/>
    </location>
</feature>
<keyword evidence="6 17" id="KW-0808">Transferase</keyword>
<keyword evidence="18" id="KW-1185">Reference proteome</keyword>
<evidence type="ECO:0000256" key="4">
    <source>
        <dbReference type="ARBA" id="ARBA00022475"/>
    </source>
</evidence>
<evidence type="ECO:0000256" key="13">
    <source>
        <dbReference type="ARBA" id="ARBA00023136"/>
    </source>
</evidence>
<dbReference type="Pfam" id="PF17203">
    <property type="entry name" value="sCache_3_2"/>
    <property type="match status" value="1"/>
</dbReference>
<dbReference type="GO" id="GO:0005886">
    <property type="term" value="C:plasma membrane"/>
    <property type="evidence" value="ECO:0007669"/>
    <property type="project" value="UniProtKB-SubCell"/>
</dbReference>
<dbReference type="GO" id="GO:0004673">
    <property type="term" value="F:protein histidine kinase activity"/>
    <property type="evidence" value="ECO:0007669"/>
    <property type="project" value="UniProtKB-EC"/>
</dbReference>
<dbReference type="EC" id="2.7.13.3" evidence="3"/>
<accession>A0A7X5R376</accession>
<dbReference type="SUPFAM" id="SSF103190">
    <property type="entry name" value="Sensory domain-like"/>
    <property type="match status" value="1"/>
</dbReference>
<gene>
    <name evidence="17" type="ORF">FHX76_002441</name>
</gene>
<evidence type="ECO:0000256" key="2">
    <source>
        <dbReference type="ARBA" id="ARBA00004651"/>
    </source>
</evidence>
<dbReference type="InterPro" id="IPR004358">
    <property type="entry name" value="Sig_transdc_His_kin-like_C"/>
</dbReference>
<evidence type="ECO:0000256" key="6">
    <source>
        <dbReference type="ARBA" id="ARBA00022679"/>
    </source>
</evidence>
<organism evidence="17 18">
    <name type="scientific">Lysinibacter cavernae</name>
    <dbReference type="NCBI Taxonomy" id="1640652"/>
    <lineage>
        <taxon>Bacteria</taxon>
        <taxon>Bacillati</taxon>
        <taxon>Actinomycetota</taxon>
        <taxon>Actinomycetes</taxon>
        <taxon>Micrococcales</taxon>
        <taxon>Microbacteriaceae</taxon>
        <taxon>Lysinibacter</taxon>
    </lineage>
</organism>
<dbReference type="PRINTS" id="PR00344">
    <property type="entry name" value="BCTRLSENSOR"/>
</dbReference>
<dbReference type="Proteomes" id="UP000541033">
    <property type="component" value="Unassembled WGS sequence"/>
</dbReference>
<dbReference type="EMBL" id="JAAMOX010000002">
    <property type="protein sequence ID" value="NIH54545.1"/>
    <property type="molecule type" value="Genomic_DNA"/>
</dbReference>
<evidence type="ECO:0000256" key="15">
    <source>
        <dbReference type="SAM" id="Phobius"/>
    </source>
</evidence>
<comment type="caution">
    <text evidence="17">The sequence shown here is derived from an EMBL/GenBank/DDBJ whole genome shotgun (WGS) entry which is preliminary data.</text>
</comment>
<protein>
    <recommendedName>
        <fullName evidence="14">Sensor-like histidine kinase SenX3</fullName>
        <ecNumber evidence="3">2.7.13.3</ecNumber>
    </recommendedName>
</protein>
<dbReference type="AlphaFoldDB" id="A0A7X5R376"/>
<evidence type="ECO:0000313" key="18">
    <source>
        <dbReference type="Proteomes" id="UP000541033"/>
    </source>
</evidence>
<keyword evidence="4" id="KW-1003">Cell membrane</keyword>
<evidence type="ECO:0000256" key="9">
    <source>
        <dbReference type="ARBA" id="ARBA00022777"/>
    </source>
</evidence>
<dbReference type="SMART" id="SM00387">
    <property type="entry name" value="HATPase_c"/>
    <property type="match status" value="1"/>
</dbReference>
<evidence type="ECO:0000256" key="11">
    <source>
        <dbReference type="ARBA" id="ARBA00022989"/>
    </source>
</evidence>
<keyword evidence="8" id="KW-0547">Nucleotide-binding</keyword>
<keyword evidence="9 17" id="KW-0418">Kinase</keyword>
<keyword evidence="13 15" id="KW-0472">Membrane</keyword>
<feature type="transmembrane region" description="Helical" evidence="15">
    <location>
        <begin position="191"/>
        <end position="213"/>
    </location>
</feature>
<evidence type="ECO:0000313" key="17">
    <source>
        <dbReference type="EMBL" id="NIH54545.1"/>
    </source>
</evidence>
<evidence type="ECO:0000256" key="5">
    <source>
        <dbReference type="ARBA" id="ARBA00022553"/>
    </source>
</evidence>
<dbReference type="GO" id="GO:0005524">
    <property type="term" value="F:ATP binding"/>
    <property type="evidence" value="ECO:0007669"/>
    <property type="project" value="UniProtKB-KW"/>
</dbReference>
<evidence type="ECO:0000256" key="3">
    <source>
        <dbReference type="ARBA" id="ARBA00012438"/>
    </source>
</evidence>
<evidence type="ECO:0000259" key="16">
    <source>
        <dbReference type="PROSITE" id="PS50109"/>
    </source>
</evidence>
<evidence type="ECO:0000256" key="12">
    <source>
        <dbReference type="ARBA" id="ARBA00023012"/>
    </source>
</evidence>
<evidence type="ECO:0000256" key="8">
    <source>
        <dbReference type="ARBA" id="ARBA00022741"/>
    </source>
</evidence>
<name>A0A7X5R376_9MICO</name>
<keyword evidence="10" id="KW-0067">ATP-binding</keyword>
<proteinExistence type="predicted"/>
<evidence type="ECO:0000256" key="7">
    <source>
        <dbReference type="ARBA" id="ARBA00022692"/>
    </source>
</evidence>
<dbReference type="SUPFAM" id="SSF55785">
    <property type="entry name" value="PYP-like sensor domain (PAS domain)"/>
    <property type="match status" value="1"/>
</dbReference>
<comment type="catalytic activity">
    <reaction evidence="1">
        <text>ATP + protein L-histidine = ADP + protein N-phospho-L-histidine.</text>
        <dbReference type="EC" id="2.7.13.3"/>
    </reaction>
</comment>
<dbReference type="InterPro" id="IPR050351">
    <property type="entry name" value="BphY/WalK/GraS-like"/>
</dbReference>
<evidence type="ECO:0000256" key="10">
    <source>
        <dbReference type="ARBA" id="ARBA00022840"/>
    </source>
</evidence>